<keyword evidence="11" id="KW-1185">Reference proteome</keyword>
<evidence type="ECO:0008006" key="12">
    <source>
        <dbReference type="Google" id="ProtNLM"/>
    </source>
</evidence>
<dbReference type="GO" id="GO:0006298">
    <property type="term" value="P:mismatch repair"/>
    <property type="evidence" value="ECO:0007669"/>
    <property type="project" value="TreeGrafter"/>
</dbReference>
<dbReference type="Proteomes" id="UP001316803">
    <property type="component" value="Unassembled WGS sequence"/>
</dbReference>
<evidence type="ECO:0000313" key="11">
    <source>
        <dbReference type="Proteomes" id="UP001316803"/>
    </source>
</evidence>
<dbReference type="Pfam" id="PF10404">
    <property type="entry name" value="BHD_2"/>
    <property type="match status" value="1"/>
</dbReference>
<dbReference type="InterPro" id="IPR018326">
    <property type="entry name" value="Rad4_beta-hairpin_dom1"/>
</dbReference>
<dbReference type="InterPro" id="IPR004583">
    <property type="entry name" value="DNA_repair_Rad4"/>
</dbReference>
<feature type="region of interest" description="Disordered" evidence="6">
    <location>
        <begin position="702"/>
        <end position="727"/>
    </location>
</feature>
<dbReference type="EMBL" id="JAKLMC020000004">
    <property type="protein sequence ID" value="KAK5956654.1"/>
    <property type="molecule type" value="Genomic_DNA"/>
</dbReference>
<dbReference type="GO" id="GO:0071942">
    <property type="term" value="C:XPC complex"/>
    <property type="evidence" value="ECO:0007669"/>
    <property type="project" value="TreeGrafter"/>
</dbReference>
<evidence type="ECO:0000256" key="4">
    <source>
        <dbReference type="ARBA" id="ARBA00023204"/>
    </source>
</evidence>
<dbReference type="GO" id="GO:0005737">
    <property type="term" value="C:cytoplasm"/>
    <property type="evidence" value="ECO:0007669"/>
    <property type="project" value="TreeGrafter"/>
</dbReference>
<name>A0AAN8EIH4_9EURO</name>
<dbReference type="SMART" id="SM01031">
    <property type="entry name" value="BHD_2"/>
    <property type="match status" value="1"/>
</dbReference>
<dbReference type="GO" id="GO:0000111">
    <property type="term" value="C:nucleotide-excision repair factor 2 complex"/>
    <property type="evidence" value="ECO:0007669"/>
    <property type="project" value="TreeGrafter"/>
</dbReference>
<dbReference type="PANTHER" id="PTHR12135">
    <property type="entry name" value="DNA REPAIR PROTEIN XP-C / RAD4"/>
    <property type="match status" value="1"/>
</dbReference>
<feature type="domain" description="Rad4 beta-hairpin" evidence="8">
    <location>
        <begin position="519"/>
        <end position="580"/>
    </location>
</feature>
<comment type="caution">
    <text evidence="10">The sequence shown here is derived from an EMBL/GenBank/DDBJ whole genome shotgun (WGS) entry which is preliminary data.</text>
</comment>
<proteinExistence type="inferred from homology"/>
<evidence type="ECO:0000256" key="2">
    <source>
        <dbReference type="ARBA" id="ARBA00009525"/>
    </source>
</evidence>
<dbReference type="SMART" id="SM01032">
    <property type="entry name" value="BHD_3"/>
    <property type="match status" value="1"/>
</dbReference>
<gene>
    <name evidence="10" type="ORF">OHC33_002140</name>
</gene>
<feature type="compositionally biased region" description="Acidic residues" evidence="6">
    <location>
        <begin position="711"/>
        <end position="727"/>
    </location>
</feature>
<feature type="compositionally biased region" description="Low complexity" evidence="6">
    <location>
        <begin position="46"/>
        <end position="62"/>
    </location>
</feature>
<sequence>MSQEQDVPDVYQDMLIEAFHNNPDDFAPSPRLTKRRKVEDESTLAVNHPSPVPVEHVNEPPVRSTPPPAELVPAQTRQVVFNNDISDSDDDSDLEFEDVEIAAQTGTEADETTDDQAEPKILQIDLSAPKATARKLIARRKPVTKAERDFRLHVHKWHLLTLLVHVATRNKWCDNEQVQRTLKPLIGRKTISNLHLPETRTQAERKFAFEKAIEEVCAMWRTKWKVTARGIRRAVWRDNIDMAKEVEDAEDPVDLEDFLNAAKQYTGSRDLGAQLFCALLRSVAVETRLVCSLQVLPFSRIAKGETPQKPPPAYINAGTQDYGTGRSSFGSSRKKKQKKVVDSPFPTWWVEVFNPAITQWTPLDPIVRNTINKPRTGFEPPGSDNLNGMSYVIAFEDDGIAKDVTRRYASLYNAKTRKTRVESTKGGQEWFDRAMHVFSRGIPETRDEIEDAALARRVQMEGMPKNVQDFKDHPVYVLERHLRNNEVIHPRRESGKFTVGTGKNQKLESVYRAQDVHACRSADGWYRRGRDVKVGEQALKRVVPRKKRSASVQIDDEDDEVEGEGVALYAEFQTDVYVPPPVVDGHVPRNGYGNLDVYVKSMIPAGGVHIRHPLVTQAAKILGIDAAEAVTGFKFKGRQGTAIVDGVVVDIRFTAAMLATIVALEDKLEEEVNAQRSAIMLGVWKKMHAVLRVRQKVHEEYGQTTRGNGVADDDEDEDDPSYGDDLTYEDEADAGGFVADVVGEATKASKAEEAANLSLLKERAPIVLPPLVIRQRVVVVRSPHKQDMRDENGVQGQGNHDDLFDPDPDESGGFIPDDEVIPAEPDGFMVEDEPDAHNQGAGFLADDDISGGGGFVPNDEEYGGGFVPEESAGGGGFRPEADHANAIPEAPENPFRPDLVKEDVRRPVLRRRVSTSHVSDEGGGFVVDEQQDEGSNDAADSNLFRSDLVSEAVQRPVLSRRVSVGEEPVLASQRTNGHPVPPLSTQESTSSRHKHAKGKQKERDGADDSMSDASLPSHDPEEDDAEPEWLADAFDDDM</sequence>
<dbReference type="AlphaFoldDB" id="A0AAN8EIH4"/>
<dbReference type="SMART" id="SM01030">
    <property type="entry name" value="BHD_1"/>
    <property type="match status" value="1"/>
</dbReference>
<evidence type="ECO:0000256" key="5">
    <source>
        <dbReference type="ARBA" id="ARBA00023242"/>
    </source>
</evidence>
<dbReference type="InterPro" id="IPR018327">
    <property type="entry name" value="BHD_2"/>
</dbReference>
<dbReference type="Gene3D" id="2.20.20.110">
    <property type="entry name" value="Rad4, beta-hairpin domain BHD1"/>
    <property type="match status" value="1"/>
</dbReference>
<accession>A0AAN8EIH4</accession>
<keyword evidence="4" id="KW-0234">DNA repair</keyword>
<evidence type="ECO:0000259" key="7">
    <source>
        <dbReference type="SMART" id="SM01030"/>
    </source>
</evidence>
<feature type="domain" description="Rad4 beta-hairpin" evidence="9">
    <location>
        <begin position="587"/>
        <end position="661"/>
    </location>
</feature>
<dbReference type="InterPro" id="IPR042488">
    <property type="entry name" value="Rad4_BHD3_sf"/>
</dbReference>
<feature type="region of interest" description="Disordered" evidence="6">
    <location>
        <begin position="783"/>
        <end position="805"/>
    </location>
</feature>
<dbReference type="Gene3D" id="3.30.60.290">
    <property type="entry name" value="Rad4, beta-hairpin domain BHD2"/>
    <property type="match status" value="1"/>
</dbReference>
<evidence type="ECO:0000259" key="9">
    <source>
        <dbReference type="SMART" id="SM01032"/>
    </source>
</evidence>
<dbReference type="GO" id="GO:0003684">
    <property type="term" value="F:damaged DNA binding"/>
    <property type="evidence" value="ECO:0007669"/>
    <property type="project" value="InterPro"/>
</dbReference>
<dbReference type="Pfam" id="PF10403">
    <property type="entry name" value="BHD_1"/>
    <property type="match status" value="1"/>
</dbReference>
<evidence type="ECO:0000313" key="10">
    <source>
        <dbReference type="EMBL" id="KAK5956654.1"/>
    </source>
</evidence>
<evidence type="ECO:0000256" key="1">
    <source>
        <dbReference type="ARBA" id="ARBA00004123"/>
    </source>
</evidence>
<keyword evidence="5" id="KW-0539">Nucleus</keyword>
<feature type="region of interest" description="Disordered" evidence="6">
    <location>
        <begin position="851"/>
        <end position="1038"/>
    </location>
</feature>
<feature type="compositionally biased region" description="Acidic residues" evidence="6">
    <location>
        <begin position="1020"/>
        <end position="1038"/>
    </location>
</feature>
<dbReference type="GO" id="GO:0003697">
    <property type="term" value="F:single-stranded DNA binding"/>
    <property type="evidence" value="ECO:0007669"/>
    <property type="project" value="TreeGrafter"/>
</dbReference>
<reference evidence="10 11" key="1">
    <citation type="submission" date="2022-12" db="EMBL/GenBank/DDBJ databases">
        <title>Genomic features and morphological characterization of a novel Knufia sp. strain isolated from spacecraft assembly facility.</title>
        <authorList>
            <person name="Teixeira M."/>
            <person name="Chander A.M."/>
            <person name="Stajich J.E."/>
            <person name="Venkateswaran K."/>
        </authorList>
    </citation>
    <scope>NUCLEOTIDE SEQUENCE [LARGE SCALE GENOMIC DNA]</scope>
    <source>
        <strain evidence="10 11">FJI-L2-BK-P2</strain>
    </source>
</reference>
<dbReference type="PANTHER" id="PTHR12135:SF0">
    <property type="entry name" value="DNA REPAIR PROTEIN COMPLEMENTING XP-C CELLS"/>
    <property type="match status" value="1"/>
</dbReference>
<dbReference type="Gene3D" id="3.90.260.10">
    <property type="entry name" value="Transglutaminase-like"/>
    <property type="match status" value="1"/>
</dbReference>
<dbReference type="Gene3D" id="3.30.70.2460">
    <property type="entry name" value="Rad4, beta-hairpin domain BHD3"/>
    <property type="match status" value="1"/>
</dbReference>
<protein>
    <recommendedName>
        <fullName evidence="12">Rad4-domain-containing protein</fullName>
    </recommendedName>
</protein>
<dbReference type="GO" id="GO:0006289">
    <property type="term" value="P:nucleotide-excision repair"/>
    <property type="evidence" value="ECO:0007669"/>
    <property type="project" value="InterPro"/>
</dbReference>
<feature type="region of interest" description="Disordered" evidence="6">
    <location>
        <begin position="20"/>
        <end position="69"/>
    </location>
</feature>
<comment type="similarity">
    <text evidence="2">Belongs to the XPC family.</text>
</comment>
<dbReference type="Pfam" id="PF03835">
    <property type="entry name" value="Rad4"/>
    <property type="match status" value="1"/>
</dbReference>
<evidence type="ECO:0000256" key="3">
    <source>
        <dbReference type="ARBA" id="ARBA00022763"/>
    </source>
</evidence>
<evidence type="ECO:0000256" key="6">
    <source>
        <dbReference type="SAM" id="MobiDB-lite"/>
    </source>
</evidence>
<dbReference type="Pfam" id="PF10405">
    <property type="entry name" value="BHD_3"/>
    <property type="match status" value="1"/>
</dbReference>
<evidence type="ECO:0000259" key="8">
    <source>
        <dbReference type="SMART" id="SM01031"/>
    </source>
</evidence>
<dbReference type="SUPFAM" id="SSF54001">
    <property type="entry name" value="Cysteine proteinases"/>
    <property type="match status" value="1"/>
</dbReference>
<dbReference type="InterPro" id="IPR036985">
    <property type="entry name" value="Transglutaminase-like_sf"/>
</dbReference>
<feature type="domain" description="Rad4 beta-hairpin" evidence="7">
    <location>
        <begin position="459"/>
        <end position="517"/>
    </location>
</feature>
<dbReference type="InterPro" id="IPR018325">
    <property type="entry name" value="Rad4/PNGase_transGLS-fold"/>
</dbReference>
<keyword evidence="3" id="KW-0227">DNA damage</keyword>
<organism evidence="10 11">
    <name type="scientific">Knufia fluminis</name>
    <dbReference type="NCBI Taxonomy" id="191047"/>
    <lineage>
        <taxon>Eukaryota</taxon>
        <taxon>Fungi</taxon>
        <taxon>Dikarya</taxon>
        <taxon>Ascomycota</taxon>
        <taxon>Pezizomycotina</taxon>
        <taxon>Eurotiomycetes</taxon>
        <taxon>Chaetothyriomycetidae</taxon>
        <taxon>Chaetothyriales</taxon>
        <taxon>Trichomeriaceae</taxon>
        <taxon>Knufia</taxon>
    </lineage>
</organism>
<dbReference type="InterPro" id="IPR038765">
    <property type="entry name" value="Papain-like_cys_pep_sf"/>
</dbReference>
<dbReference type="InterPro" id="IPR018328">
    <property type="entry name" value="Rad4_beta-hairpin_dom3"/>
</dbReference>
<comment type="subcellular location">
    <subcellularLocation>
        <location evidence="1">Nucleus</location>
    </subcellularLocation>
</comment>
<feature type="region of interest" description="Disordered" evidence="6">
    <location>
        <begin position="305"/>
        <end position="336"/>
    </location>
</feature>